<accession>A0A814Q165</accession>
<dbReference type="GO" id="GO:0004659">
    <property type="term" value="F:prenyltransferase activity"/>
    <property type="evidence" value="ECO:0007669"/>
    <property type="project" value="InterPro"/>
</dbReference>
<dbReference type="AlphaFoldDB" id="A0A814Q165"/>
<dbReference type="SUPFAM" id="SSF48576">
    <property type="entry name" value="Terpenoid synthases"/>
    <property type="match status" value="1"/>
</dbReference>
<dbReference type="Gene3D" id="1.10.600.10">
    <property type="entry name" value="Farnesyl Diphosphate Synthase"/>
    <property type="match status" value="1"/>
</dbReference>
<evidence type="ECO:0000256" key="4">
    <source>
        <dbReference type="ARBA" id="ARBA00022842"/>
    </source>
</evidence>
<dbReference type="InterPro" id="IPR033749">
    <property type="entry name" value="Polyprenyl_synt_CS"/>
</dbReference>
<keyword evidence="3" id="KW-0479">Metal-binding</keyword>
<proteinExistence type="predicted"/>
<dbReference type="GO" id="GO:0046872">
    <property type="term" value="F:metal ion binding"/>
    <property type="evidence" value="ECO:0007669"/>
    <property type="project" value="UniProtKB-KW"/>
</dbReference>
<dbReference type="EMBL" id="CAJNOH010000352">
    <property type="protein sequence ID" value="CAF1010798.1"/>
    <property type="molecule type" value="Genomic_DNA"/>
</dbReference>
<evidence type="ECO:0000313" key="8">
    <source>
        <dbReference type="Proteomes" id="UP000663870"/>
    </source>
</evidence>
<name>A0A814Q165_9BILA</name>
<organism evidence="7 8">
    <name type="scientific">Rotaria sordida</name>
    <dbReference type="NCBI Taxonomy" id="392033"/>
    <lineage>
        <taxon>Eukaryota</taxon>
        <taxon>Metazoa</taxon>
        <taxon>Spiralia</taxon>
        <taxon>Gnathifera</taxon>
        <taxon>Rotifera</taxon>
        <taxon>Eurotatoria</taxon>
        <taxon>Bdelloidea</taxon>
        <taxon>Philodinida</taxon>
        <taxon>Philodinidae</taxon>
        <taxon>Rotaria</taxon>
    </lineage>
</organism>
<comment type="cofactor">
    <cofactor evidence="1">
        <name>Mg(2+)</name>
        <dbReference type="ChEBI" id="CHEBI:18420"/>
    </cofactor>
</comment>
<keyword evidence="4" id="KW-0460">Magnesium</keyword>
<evidence type="ECO:0000313" key="6">
    <source>
        <dbReference type="EMBL" id="CAF1010798.1"/>
    </source>
</evidence>
<dbReference type="EMBL" id="CAJNOL010000552">
    <property type="protein sequence ID" value="CAF1113235.1"/>
    <property type="molecule type" value="Genomic_DNA"/>
</dbReference>
<sequence length="1012" mass="117039">MNQNEEQHHVIKYILDKLEKYAHKSDLWRLIHASHLRRNLLRRSERVSKIYSISEDLVRQCINQIFADVDQYVTQLHRLIYSQQFDDLIPIFSNANKKNTLWHTMQIERARHLCLTQEQLTENELLENYYTYIREKLTPKNNILNENQKCQFRDSSFDLNLAYTQAESKAKEYLNNVIGNFRKRKTPDLKIIDEMIKLGIDNMKKIPSKEDFQTSNNFLGRVLIFHQIKEAYKSLLQNTSDDFMLLRFGKTFGHNALQSTQQVDKQFFYLLHLFLKSVAILFISLTTTTKDNTISSISKIASLCFFECDSSIIKLNMDLFSPETNIDQWTWLLEQWRDMLRTMPMICTQAGAFSRLVRTTIGIGLMYLGKSAETMVTTGCLPMNTELINEQLFNALQIGFYFGVAYALVDCLQDEIHNLDNIPLHHFLIFDNDTNHLLTPVETIDKWLYIMEQFLSGTNFDRSQLPKTPFTSMLIESFDNLLILTKSNNIMYESFNELALLLRSQRIDKKEIDQYYDDEQLYLGSVLKSHFTYTCTTHLADMSTAREESEHLWIIPFLGQLTDDCRDFNDDIKSKSVTPFTYYASLIRHKQPIANSLLNPFNTFLNLCSDIYLSSNRDSQTGAFLGRRIARALRSIEVTGGETSFIQFLNIFCSDNRLLYDYCWHKLRKQFPIITDPEKTFFRLLDASSIKYARINRKLETYVCENIIKIEDALNILPLHSQGETIVEEEVLISAMNYSVKVGGKRLRPLLMQMVADLYEIEPSQILPLTCGIEYLHTSSLIFDDLPAQDNSDLRRGQPSLHKTIINNDIPFNLCEGRAQLAAVDLIAISMGLINHGLIRNGFLPECVNRVVSEISMLMHDLCIGQMMDLRAARVGIGQDNRQIDKLDRIAWFKTGKTIEAVMIMPVILANPPSDEQTKELLHIRELSRLMGIMFQMRDDLLDVEGGDAIGKPTLLDVKNNTVTYVSLLGIDATRHRLRQFLTQALQLVDDCWPIGSETIKDVIKYIVARKT</sequence>
<dbReference type="InterPro" id="IPR000092">
    <property type="entry name" value="Polyprenyl_synt"/>
</dbReference>
<dbReference type="GO" id="GO:0008299">
    <property type="term" value="P:isoprenoid biosynthetic process"/>
    <property type="evidence" value="ECO:0007669"/>
    <property type="project" value="UniProtKB-KW"/>
</dbReference>
<keyword evidence="5" id="KW-0414">Isoprene biosynthesis</keyword>
<comment type="caution">
    <text evidence="7">The sequence shown here is derived from an EMBL/GenBank/DDBJ whole genome shotgun (WGS) entry which is preliminary data.</text>
</comment>
<evidence type="ECO:0000256" key="2">
    <source>
        <dbReference type="ARBA" id="ARBA00022679"/>
    </source>
</evidence>
<keyword evidence="2" id="KW-0808">Transferase</keyword>
<gene>
    <name evidence="7" type="ORF">JXQ802_LOCUS19811</name>
    <name evidence="6" type="ORF">PYM288_LOCUS15097</name>
</gene>
<reference evidence="7" key="1">
    <citation type="submission" date="2021-02" db="EMBL/GenBank/DDBJ databases">
        <authorList>
            <person name="Nowell W R."/>
        </authorList>
    </citation>
    <scope>NUCLEOTIDE SEQUENCE</scope>
</reference>
<dbReference type="PANTHER" id="PTHR43281">
    <property type="entry name" value="FARNESYL DIPHOSPHATE SYNTHASE"/>
    <property type="match status" value="1"/>
</dbReference>
<dbReference type="InterPro" id="IPR008949">
    <property type="entry name" value="Isoprenoid_synthase_dom_sf"/>
</dbReference>
<dbReference type="Pfam" id="PF00348">
    <property type="entry name" value="polyprenyl_synt"/>
    <property type="match status" value="1"/>
</dbReference>
<evidence type="ECO:0000256" key="5">
    <source>
        <dbReference type="ARBA" id="ARBA00023229"/>
    </source>
</evidence>
<dbReference type="Proteomes" id="UP000663870">
    <property type="component" value="Unassembled WGS sequence"/>
</dbReference>
<dbReference type="PANTHER" id="PTHR43281:SF1">
    <property type="entry name" value="FARNESYL DIPHOSPHATE SYNTHASE"/>
    <property type="match status" value="1"/>
</dbReference>
<dbReference type="PROSITE" id="PS00444">
    <property type="entry name" value="POLYPRENYL_SYNTHASE_2"/>
    <property type="match status" value="1"/>
</dbReference>
<dbReference type="SFLD" id="SFLDS00005">
    <property type="entry name" value="Isoprenoid_Synthase_Type_I"/>
    <property type="match status" value="1"/>
</dbReference>
<evidence type="ECO:0000313" key="7">
    <source>
        <dbReference type="EMBL" id="CAF1113235.1"/>
    </source>
</evidence>
<keyword evidence="8" id="KW-1185">Reference proteome</keyword>
<evidence type="ECO:0000256" key="1">
    <source>
        <dbReference type="ARBA" id="ARBA00001946"/>
    </source>
</evidence>
<dbReference type="Proteomes" id="UP000663854">
    <property type="component" value="Unassembled WGS sequence"/>
</dbReference>
<dbReference type="PROSITE" id="PS00723">
    <property type="entry name" value="POLYPRENYL_SYNTHASE_1"/>
    <property type="match status" value="1"/>
</dbReference>
<evidence type="ECO:0000256" key="3">
    <source>
        <dbReference type="ARBA" id="ARBA00022723"/>
    </source>
</evidence>
<protein>
    <submittedName>
        <fullName evidence="7">Uncharacterized protein</fullName>
    </submittedName>
</protein>